<dbReference type="InterPro" id="IPR017441">
    <property type="entry name" value="Protein_kinase_ATP_BS"/>
</dbReference>
<dbReference type="OrthoDB" id="547665at2759"/>
<evidence type="ECO:0000256" key="4">
    <source>
        <dbReference type="ARBA" id="ARBA00022741"/>
    </source>
</evidence>
<evidence type="ECO:0000256" key="6">
    <source>
        <dbReference type="ARBA" id="ARBA00022840"/>
    </source>
</evidence>
<dbReference type="PROSITE" id="PS50011">
    <property type="entry name" value="PROTEIN_KINASE_DOM"/>
    <property type="match status" value="1"/>
</dbReference>
<dbReference type="FunFam" id="3.30.200.20:FF:000039">
    <property type="entry name" value="receptor-like protein kinase FERONIA"/>
    <property type="match status" value="1"/>
</dbReference>
<dbReference type="InterPro" id="IPR011009">
    <property type="entry name" value="Kinase-like_dom_sf"/>
</dbReference>
<keyword evidence="2" id="KW-0723">Serine/threonine-protein kinase</keyword>
<dbReference type="Pfam" id="PF07714">
    <property type="entry name" value="PK_Tyr_Ser-Thr"/>
    <property type="match status" value="1"/>
</dbReference>
<protein>
    <recommendedName>
        <fullName evidence="1">non-specific serine/threonine protein kinase</fullName>
        <ecNumber evidence="1">2.7.11.1</ecNumber>
    </recommendedName>
</protein>
<dbReference type="SUPFAM" id="SSF56112">
    <property type="entry name" value="Protein kinase-like (PK-like)"/>
    <property type="match status" value="1"/>
</dbReference>
<evidence type="ECO:0000256" key="9">
    <source>
        <dbReference type="PROSITE-ProRule" id="PRU10141"/>
    </source>
</evidence>
<feature type="binding site" evidence="9">
    <location>
        <position position="56"/>
    </location>
    <ligand>
        <name>ATP</name>
        <dbReference type="ChEBI" id="CHEBI:30616"/>
    </ligand>
</feature>
<sequence length="537" mass="61452">MSSSGFNLEEYRIPLTEINRATENFNSETLVGDGGFGMVYRGQLSKDWRHRLVAVKRLDRNGYQGNKEFLNELNLVASFDHSNIIRFVGYCDDENEKIIVCAYATNGSLDYHLQNPNMRRRLTWEQRLKICLGAARGIEYLHSGRVCSEVIHRDMKSANILLDDNMDAKICDFGLSRLDSTNQSDNGVLTKVAGTRFYMDPVYNERSRLTKESDIYSFGVVMFEMSSGMMAYIPSRIEDSKGRYLIDIVRSYYDDHKFVDKLIDPAIKVQIDMSSFDKFNKIAHECISLDISKRPRIDKLITTIEEALNIQADSVWESLLPPGYREVIARAVSQLVFVSKKQLYLSLSNSHILLDGGYLSFQIDKISGKKCYMLGAKGLSIEWQDDKRYWKWEHIPESRFAEVCTVIEVTWLAIHGTISVGMLSRNCTYVAYLVFRTTGESKGLDVPAEAKVTFCGTKMVTENVYLQRPEAPGGTQHVPDQQEKNVFPRRRNDGWMEIELGEFKCIEGDDGEVEMTFDEHKSYKKGLIVEGIELRPK</sequence>
<dbReference type="GO" id="GO:0005524">
    <property type="term" value="F:ATP binding"/>
    <property type="evidence" value="ECO:0007669"/>
    <property type="project" value="UniProtKB-UniRule"/>
</dbReference>
<dbReference type="SMART" id="SM00220">
    <property type="entry name" value="S_TKc"/>
    <property type="match status" value="1"/>
</dbReference>
<dbReference type="EC" id="2.7.11.1" evidence="1"/>
<keyword evidence="12" id="KW-1185">Reference proteome</keyword>
<keyword evidence="6 9" id="KW-0067">ATP-binding</keyword>
<keyword evidence="3" id="KW-0808">Transferase</keyword>
<name>A0A9R1UJX6_LACSA</name>
<reference evidence="11 12" key="1">
    <citation type="journal article" date="2017" name="Nat. Commun.">
        <title>Genome assembly with in vitro proximity ligation data and whole-genome triplication in lettuce.</title>
        <authorList>
            <person name="Reyes-Chin-Wo S."/>
            <person name="Wang Z."/>
            <person name="Yang X."/>
            <person name="Kozik A."/>
            <person name="Arikit S."/>
            <person name="Song C."/>
            <person name="Xia L."/>
            <person name="Froenicke L."/>
            <person name="Lavelle D.O."/>
            <person name="Truco M.J."/>
            <person name="Xia R."/>
            <person name="Zhu S."/>
            <person name="Xu C."/>
            <person name="Xu H."/>
            <person name="Xu X."/>
            <person name="Cox K."/>
            <person name="Korf I."/>
            <person name="Meyers B.C."/>
            <person name="Michelmore R.W."/>
        </authorList>
    </citation>
    <scope>NUCLEOTIDE SEQUENCE [LARGE SCALE GENOMIC DNA]</scope>
    <source>
        <strain evidence="12">cv. Salinas</strain>
        <tissue evidence="11">Seedlings</tissue>
    </source>
</reference>
<dbReference type="Gene3D" id="1.10.510.10">
    <property type="entry name" value="Transferase(Phosphotransferase) domain 1"/>
    <property type="match status" value="1"/>
</dbReference>
<dbReference type="InterPro" id="IPR008271">
    <property type="entry name" value="Ser/Thr_kinase_AS"/>
</dbReference>
<dbReference type="PROSITE" id="PS00107">
    <property type="entry name" value="PROTEIN_KINASE_ATP"/>
    <property type="match status" value="1"/>
</dbReference>
<evidence type="ECO:0000256" key="7">
    <source>
        <dbReference type="ARBA" id="ARBA00047899"/>
    </source>
</evidence>
<evidence type="ECO:0000256" key="1">
    <source>
        <dbReference type="ARBA" id="ARBA00012513"/>
    </source>
</evidence>
<dbReference type="AlphaFoldDB" id="A0A9R1UJX6"/>
<dbReference type="GO" id="GO:0005886">
    <property type="term" value="C:plasma membrane"/>
    <property type="evidence" value="ECO:0000318"/>
    <property type="project" value="GO_Central"/>
</dbReference>
<dbReference type="InterPro" id="IPR045272">
    <property type="entry name" value="ANXUR1/2-like"/>
</dbReference>
<organism evidence="11 12">
    <name type="scientific">Lactuca sativa</name>
    <name type="common">Garden lettuce</name>
    <dbReference type="NCBI Taxonomy" id="4236"/>
    <lineage>
        <taxon>Eukaryota</taxon>
        <taxon>Viridiplantae</taxon>
        <taxon>Streptophyta</taxon>
        <taxon>Embryophyta</taxon>
        <taxon>Tracheophyta</taxon>
        <taxon>Spermatophyta</taxon>
        <taxon>Magnoliopsida</taxon>
        <taxon>eudicotyledons</taxon>
        <taxon>Gunneridae</taxon>
        <taxon>Pentapetalae</taxon>
        <taxon>asterids</taxon>
        <taxon>campanulids</taxon>
        <taxon>Asterales</taxon>
        <taxon>Asteraceae</taxon>
        <taxon>Cichorioideae</taxon>
        <taxon>Cichorieae</taxon>
        <taxon>Lactucinae</taxon>
        <taxon>Lactuca</taxon>
    </lineage>
</organism>
<evidence type="ECO:0000256" key="2">
    <source>
        <dbReference type="ARBA" id="ARBA00022527"/>
    </source>
</evidence>
<dbReference type="InterPro" id="IPR001245">
    <property type="entry name" value="Ser-Thr/Tyr_kinase_cat_dom"/>
</dbReference>
<dbReference type="FunFam" id="1.10.510.10:FF:001023">
    <property type="entry name" value="Os07g0541700 protein"/>
    <property type="match status" value="1"/>
</dbReference>
<feature type="domain" description="Protein kinase" evidence="10">
    <location>
        <begin position="25"/>
        <end position="308"/>
    </location>
</feature>
<evidence type="ECO:0000256" key="8">
    <source>
        <dbReference type="ARBA" id="ARBA00048679"/>
    </source>
</evidence>
<dbReference type="PANTHER" id="PTHR27003:SF359">
    <property type="entry name" value="SERINE_THREONINE-PROTEIN KINASE UNC-51-RELATED"/>
    <property type="match status" value="1"/>
</dbReference>
<comment type="caution">
    <text evidence="11">The sequence shown here is derived from an EMBL/GenBank/DDBJ whole genome shotgun (WGS) entry which is preliminary data.</text>
</comment>
<accession>A0A9R1UJX6</accession>
<keyword evidence="4 9" id="KW-0547">Nucleotide-binding</keyword>
<dbReference type="Gene3D" id="3.30.200.20">
    <property type="entry name" value="Phosphorylase Kinase, domain 1"/>
    <property type="match status" value="1"/>
</dbReference>
<keyword evidence="5" id="KW-0418">Kinase</keyword>
<dbReference type="PROSITE" id="PS00108">
    <property type="entry name" value="PROTEIN_KINASE_ST"/>
    <property type="match status" value="1"/>
</dbReference>
<comment type="catalytic activity">
    <reaction evidence="8">
        <text>L-seryl-[protein] + ATP = O-phospho-L-seryl-[protein] + ADP + H(+)</text>
        <dbReference type="Rhea" id="RHEA:17989"/>
        <dbReference type="Rhea" id="RHEA-COMP:9863"/>
        <dbReference type="Rhea" id="RHEA-COMP:11604"/>
        <dbReference type="ChEBI" id="CHEBI:15378"/>
        <dbReference type="ChEBI" id="CHEBI:29999"/>
        <dbReference type="ChEBI" id="CHEBI:30616"/>
        <dbReference type="ChEBI" id="CHEBI:83421"/>
        <dbReference type="ChEBI" id="CHEBI:456216"/>
        <dbReference type="EC" id="2.7.11.1"/>
    </reaction>
</comment>
<evidence type="ECO:0000313" key="11">
    <source>
        <dbReference type="EMBL" id="KAJ0188857.1"/>
    </source>
</evidence>
<dbReference type="InterPro" id="IPR000719">
    <property type="entry name" value="Prot_kinase_dom"/>
</dbReference>
<dbReference type="GO" id="GO:0004672">
    <property type="term" value="F:protein kinase activity"/>
    <property type="evidence" value="ECO:0000318"/>
    <property type="project" value="GO_Central"/>
</dbReference>
<dbReference type="InterPro" id="IPR025886">
    <property type="entry name" value="PP2-like"/>
</dbReference>
<dbReference type="GO" id="GO:0004714">
    <property type="term" value="F:transmembrane receptor protein tyrosine kinase activity"/>
    <property type="evidence" value="ECO:0007669"/>
    <property type="project" value="InterPro"/>
</dbReference>
<dbReference type="EMBL" id="NBSK02000009">
    <property type="protein sequence ID" value="KAJ0188857.1"/>
    <property type="molecule type" value="Genomic_DNA"/>
</dbReference>
<gene>
    <name evidence="11" type="ORF">LSAT_V11C900475050</name>
</gene>
<dbReference type="PANTHER" id="PTHR27003">
    <property type="entry name" value="OS07G0166700 PROTEIN"/>
    <property type="match status" value="1"/>
</dbReference>
<evidence type="ECO:0000313" key="12">
    <source>
        <dbReference type="Proteomes" id="UP000235145"/>
    </source>
</evidence>
<dbReference type="GO" id="GO:0004674">
    <property type="term" value="F:protein serine/threonine kinase activity"/>
    <property type="evidence" value="ECO:0007669"/>
    <property type="project" value="UniProtKB-KW"/>
</dbReference>
<dbReference type="Proteomes" id="UP000235145">
    <property type="component" value="Unassembled WGS sequence"/>
</dbReference>
<comment type="catalytic activity">
    <reaction evidence="7">
        <text>L-threonyl-[protein] + ATP = O-phospho-L-threonyl-[protein] + ADP + H(+)</text>
        <dbReference type="Rhea" id="RHEA:46608"/>
        <dbReference type="Rhea" id="RHEA-COMP:11060"/>
        <dbReference type="Rhea" id="RHEA-COMP:11605"/>
        <dbReference type="ChEBI" id="CHEBI:15378"/>
        <dbReference type="ChEBI" id="CHEBI:30013"/>
        <dbReference type="ChEBI" id="CHEBI:30616"/>
        <dbReference type="ChEBI" id="CHEBI:61977"/>
        <dbReference type="ChEBI" id="CHEBI:456216"/>
        <dbReference type="EC" id="2.7.11.1"/>
    </reaction>
</comment>
<dbReference type="Gramene" id="rna-gnl|WGS:NBSK|LSAT_6X23420_mrna">
    <property type="protein sequence ID" value="cds-PLY92440.1"/>
    <property type="gene ID" value="gene-LSAT_6X23420"/>
</dbReference>
<evidence type="ECO:0000256" key="3">
    <source>
        <dbReference type="ARBA" id="ARBA00022679"/>
    </source>
</evidence>
<proteinExistence type="predicted"/>
<dbReference type="Pfam" id="PF14299">
    <property type="entry name" value="PP2"/>
    <property type="match status" value="1"/>
</dbReference>
<evidence type="ECO:0000259" key="10">
    <source>
        <dbReference type="PROSITE" id="PS50011"/>
    </source>
</evidence>
<evidence type="ECO:0000256" key="5">
    <source>
        <dbReference type="ARBA" id="ARBA00022777"/>
    </source>
</evidence>